<accession>A0A9N7PKU0</accession>
<dbReference type="EC" id="2.7.13.3" evidence="3"/>
<dbReference type="Pfam" id="PF00512">
    <property type="entry name" value="HisKA"/>
    <property type="match status" value="1"/>
</dbReference>
<dbReference type="InterPro" id="IPR003660">
    <property type="entry name" value="HAMP_dom"/>
</dbReference>
<dbReference type="InterPro" id="IPR036097">
    <property type="entry name" value="HisK_dim/P_sf"/>
</dbReference>
<dbReference type="Pfam" id="PF02518">
    <property type="entry name" value="HATPase_c"/>
    <property type="match status" value="1"/>
</dbReference>
<keyword evidence="6" id="KW-0808">Transferase</keyword>
<evidence type="ECO:0000256" key="13">
    <source>
        <dbReference type="ARBA" id="ARBA00023136"/>
    </source>
</evidence>
<dbReference type="InterPro" id="IPR004358">
    <property type="entry name" value="Sig_transdc_His_kin-like_C"/>
</dbReference>
<name>A0A9N7PKU0_CLOSE</name>
<dbReference type="InterPro" id="IPR003661">
    <property type="entry name" value="HisK_dim/P_dom"/>
</dbReference>
<dbReference type="OrthoDB" id="9813151at2"/>
<comment type="subcellular location">
    <subcellularLocation>
        <location evidence="2">Cell membrane</location>
        <topology evidence="2">Multi-pass membrane protein</topology>
    </subcellularLocation>
</comment>
<dbReference type="PROSITE" id="PS50885">
    <property type="entry name" value="HAMP"/>
    <property type="match status" value="1"/>
</dbReference>
<evidence type="ECO:0000313" key="20">
    <source>
        <dbReference type="Proteomes" id="UP001055437"/>
    </source>
</evidence>
<dbReference type="InterPro" id="IPR036890">
    <property type="entry name" value="HATPase_C_sf"/>
</dbReference>
<keyword evidence="5" id="KW-0597">Phosphoprotein</keyword>
<dbReference type="SUPFAM" id="SSF55874">
    <property type="entry name" value="ATPase domain of HSP90 chaperone/DNA topoisomerase II/histidine kinase"/>
    <property type="match status" value="1"/>
</dbReference>
<dbReference type="EMBL" id="CP023671">
    <property type="protein sequence ID" value="AYE34467.1"/>
    <property type="molecule type" value="Genomic_DNA"/>
</dbReference>
<dbReference type="FunFam" id="3.30.565.10:FF:000006">
    <property type="entry name" value="Sensor histidine kinase WalK"/>
    <property type="match status" value="1"/>
</dbReference>
<evidence type="ECO:0000256" key="1">
    <source>
        <dbReference type="ARBA" id="ARBA00000085"/>
    </source>
</evidence>
<dbReference type="Proteomes" id="UP000280586">
    <property type="component" value="Chromosome"/>
</dbReference>
<gene>
    <name evidence="17" type="ORF">CP523_08510</name>
    <name evidence="18" type="ORF">NH397_00845</name>
</gene>
<dbReference type="KEGG" id="csep:CP523_08510"/>
<organism evidence="17 19">
    <name type="scientific">Clostridium septicum</name>
    <dbReference type="NCBI Taxonomy" id="1504"/>
    <lineage>
        <taxon>Bacteria</taxon>
        <taxon>Bacillati</taxon>
        <taxon>Bacillota</taxon>
        <taxon>Clostridia</taxon>
        <taxon>Eubacteriales</taxon>
        <taxon>Clostridiaceae</taxon>
        <taxon>Clostridium</taxon>
    </lineage>
</organism>
<evidence type="ECO:0000256" key="8">
    <source>
        <dbReference type="ARBA" id="ARBA00022741"/>
    </source>
</evidence>
<keyword evidence="8" id="KW-0547">Nucleotide-binding</keyword>
<dbReference type="PROSITE" id="PS50109">
    <property type="entry name" value="HIS_KIN"/>
    <property type="match status" value="1"/>
</dbReference>
<dbReference type="Proteomes" id="UP001055437">
    <property type="component" value="Chromosome"/>
</dbReference>
<evidence type="ECO:0000256" key="14">
    <source>
        <dbReference type="SAM" id="Phobius"/>
    </source>
</evidence>
<keyword evidence="10" id="KW-0067">ATP-binding</keyword>
<evidence type="ECO:0000256" key="7">
    <source>
        <dbReference type="ARBA" id="ARBA00022692"/>
    </source>
</evidence>
<dbReference type="PANTHER" id="PTHR45528">
    <property type="entry name" value="SENSOR HISTIDINE KINASE CPXA"/>
    <property type="match status" value="1"/>
</dbReference>
<dbReference type="InterPro" id="IPR005467">
    <property type="entry name" value="His_kinase_dom"/>
</dbReference>
<evidence type="ECO:0000256" key="11">
    <source>
        <dbReference type="ARBA" id="ARBA00022989"/>
    </source>
</evidence>
<dbReference type="Gene3D" id="1.10.287.130">
    <property type="match status" value="1"/>
</dbReference>
<feature type="domain" description="HAMP" evidence="16">
    <location>
        <begin position="196"/>
        <end position="248"/>
    </location>
</feature>
<keyword evidence="9 17" id="KW-0418">Kinase</keyword>
<evidence type="ECO:0000313" key="17">
    <source>
        <dbReference type="EMBL" id="AYE34467.1"/>
    </source>
</evidence>
<dbReference type="GO" id="GO:0000155">
    <property type="term" value="F:phosphorelay sensor kinase activity"/>
    <property type="evidence" value="ECO:0007669"/>
    <property type="project" value="InterPro"/>
</dbReference>
<evidence type="ECO:0000256" key="6">
    <source>
        <dbReference type="ARBA" id="ARBA00022679"/>
    </source>
</evidence>
<evidence type="ECO:0000256" key="5">
    <source>
        <dbReference type="ARBA" id="ARBA00022553"/>
    </source>
</evidence>
<dbReference type="SMART" id="SM00387">
    <property type="entry name" value="HATPase_c"/>
    <property type="match status" value="1"/>
</dbReference>
<dbReference type="InterPro" id="IPR050398">
    <property type="entry name" value="HssS/ArlS-like"/>
</dbReference>
<keyword evidence="13 14" id="KW-0472">Membrane</keyword>
<dbReference type="GeneID" id="303560714"/>
<evidence type="ECO:0000256" key="10">
    <source>
        <dbReference type="ARBA" id="ARBA00022840"/>
    </source>
</evidence>
<dbReference type="AlphaFoldDB" id="A0A9N7PKU0"/>
<feature type="domain" description="Histidine kinase" evidence="15">
    <location>
        <begin position="256"/>
        <end position="472"/>
    </location>
</feature>
<evidence type="ECO:0000256" key="3">
    <source>
        <dbReference type="ARBA" id="ARBA00012438"/>
    </source>
</evidence>
<evidence type="ECO:0000256" key="9">
    <source>
        <dbReference type="ARBA" id="ARBA00022777"/>
    </source>
</evidence>
<dbReference type="Gene3D" id="6.10.340.10">
    <property type="match status" value="1"/>
</dbReference>
<evidence type="ECO:0000259" key="15">
    <source>
        <dbReference type="PROSITE" id="PS50109"/>
    </source>
</evidence>
<dbReference type="InterPro" id="IPR003594">
    <property type="entry name" value="HATPase_dom"/>
</dbReference>
<dbReference type="CDD" id="cd00082">
    <property type="entry name" value="HisKA"/>
    <property type="match status" value="1"/>
</dbReference>
<evidence type="ECO:0000256" key="2">
    <source>
        <dbReference type="ARBA" id="ARBA00004651"/>
    </source>
</evidence>
<dbReference type="SMART" id="SM00388">
    <property type="entry name" value="HisKA"/>
    <property type="match status" value="1"/>
</dbReference>
<comment type="catalytic activity">
    <reaction evidence="1">
        <text>ATP + protein L-histidine = ADP + protein N-phospho-L-histidine.</text>
        <dbReference type="EC" id="2.7.13.3"/>
    </reaction>
</comment>
<evidence type="ECO:0000313" key="18">
    <source>
        <dbReference type="EMBL" id="USS01060.1"/>
    </source>
</evidence>
<dbReference type="GO" id="GO:0005886">
    <property type="term" value="C:plasma membrane"/>
    <property type="evidence" value="ECO:0007669"/>
    <property type="project" value="UniProtKB-SubCell"/>
</dbReference>
<evidence type="ECO:0000313" key="19">
    <source>
        <dbReference type="Proteomes" id="UP000280586"/>
    </source>
</evidence>
<feature type="transmembrane region" description="Helical" evidence="14">
    <location>
        <begin position="6"/>
        <end position="33"/>
    </location>
</feature>
<keyword evidence="20" id="KW-1185">Reference proteome</keyword>
<dbReference type="EMBL" id="CP099799">
    <property type="protein sequence ID" value="USS01060.1"/>
    <property type="molecule type" value="Genomic_DNA"/>
</dbReference>
<dbReference type="PRINTS" id="PR00344">
    <property type="entry name" value="BCTRLSENSOR"/>
</dbReference>
<evidence type="ECO:0000256" key="12">
    <source>
        <dbReference type="ARBA" id="ARBA00023012"/>
    </source>
</evidence>
<keyword evidence="7 14" id="KW-0812">Transmembrane</keyword>
<evidence type="ECO:0000259" key="16">
    <source>
        <dbReference type="PROSITE" id="PS50885"/>
    </source>
</evidence>
<dbReference type="GO" id="GO:0005524">
    <property type="term" value="F:ATP binding"/>
    <property type="evidence" value="ECO:0007669"/>
    <property type="project" value="UniProtKB-KW"/>
</dbReference>
<dbReference type="FunFam" id="1.10.287.130:FF:000001">
    <property type="entry name" value="Two-component sensor histidine kinase"/>
    <property type="match status" value="1"/>
</dbReference>
<dbReference type="CDD" id="cd06225">
    <property type="entry name" value="HAMP"/>
    <property type="match status" value="1"/>
</dbReference>
<reference evidence="17 19" key="1">
    <citation type="submission" date="2017-09" db="EMBL/GenBank/DDBJ databases">
        <authorList>
            <person name="Thomas P."/>
            <person name="Seyboldt C."/>
        </authorList>
    </citation>
    <scope>NUCLEOTIDE SEQUENCE [LARGE SCALE GENOMIC DNA]</scope>
    <source>
        <strain evidence="17 19">DSM 7534</strain>
    </source>
</reference>
<dbReference type="PANTHER" id="PTHR45528:SF1">
    <property type="entry name" value="SENSOR HISTIDINE KINASE CPXA"/>
    <property type="match status" value="1"/>
</dbReference>
<keyword evidence="11 14" id="KW-1133">Transmembrane helix</keyword>
<dbReference type="RefSeq" id="WP_066674855.1">
    <property type="nucleotide sequence ID" value="NZ_CABMIZ010000006.1"/>
</dbReference>
<protein>
    <recommendedName>
        <fullName evidence="3">histidine kinase</fullName>
        <ecNumber evidence="3">2.7.13.3</ecNumber>
    </recommendedName>
</protein>
<dbReference type="SUPFAM" id="SSF47384">
    <property type="entry name" value="Homodimeric domain of signal transducing histidine kinase"/>
    <property type="match status" value="1"/>
</dbReference>
<dbReference type="Gene3D" id="3.30.565.10">
    <property type="entry name" value="Histidine kinase-like ATPase, C-terminal domain"/>
    <property type="match status" value="1"/>
</dbReference>
<dbReference type="SUPFAM" id="SSF158472">
    <property type="entry name" value="HAMP domain-like"/>
    <property type="match status" value="1"/>
</dbReference>
<feature type="transmembrane region" description="Helical" evidence="14">
    <location>
        <begin position="171"/>
        <end position="193"/>
    </location>
</feature>
<evidence type="ECO:0000256" key="4">
    <source>
        <dbReference type="ARBA" id="ARBA00022475"/>
    </source>
</evidence>
<reference evidence="18" key="2">
    <citation type="submission" date="2022-06" db="EMBL/GenBank/DDBJ databases">
        <authorList>
            <person name="Holder M.E."/>
            <person name="Ajami N.J."/>
            <person name="Petrosino J.F."/>
        </authorList>
    </citation>
    <scope>NUCLEOTIDE SEQUENCE</scope>
    <source>
        <strain evidence="18">RMA 8861</strain>
    </source>
</reference>
<dbReference type="Pfam" id="PF00672">
    <property type="entry name" value="HAMP"/>
    <property type="match status" value="1"/>
</dbReference>
<proteinExistence type="predicted"/>
<dbReference type="SMART" id="SM00304">
    <property type="entry name" value="HAMP"/>
    <property type="match status" value="1"/>
</dbReference>
<keyword evidence="12" id="KW-0902">Two-component regulatory system</keyword>
<keyword evidence="4" id="KW-1003">Cell membrane</keyword>
<sequence length="472" mass="53873">MNKKGIAYKLTITFTSITAVILILIGMTLSIWFNREYKIERTYLLDKQLSLIEGATLSFLNDNTEVAYNELSKVLNMIESSIEIDSIIIDKLGYIYAVSNNKYNKEKYTRINLNDEELNKLKNGESINFNFKNYEGALKKSYIKPLFKDGYFYGAIVLIGDEAYTNPPKRIYIIIWLSVILALILSSVVTYYFSEKLIIKPLEEINNAAKKIAKGDVEKRVSIESGDEIGELGYSFNIMAESLEQVDKKRREFISNVSHELRSPITSIKGFITGILDGVIPRDKENYYLTIVNDEISRLARLVTDLLDISAMESGKFNLNMVDLDINEVITLCTLNLEGKVKEKNINVEVIFHDKHEYAIADRDRLIQVVTNLLENAVKYGEANGEIKIDTYVRGDKAYVSIFNSGPTIPKEEINNIWDRFYKSDKSRTNKFSMGLGLPIVRLILSQHGQDIWVNNIDGKGVRFTFSLKKSN</sequence>